<protein>
    <recommendedName>
        <fullName evidence="1">Potassium channel domain-containing protein</fullName>
    </recommendedName>
</protein>
<evidence type="ECO:0000313" key="3">
    <source>
        <dbReference type="Proteomes" id="UP000676336"/>
    </source>
</evidence>
<dbReference type="AlphaFoldDB" id="A0A8S2TZQ5"/>
<evidence type="ECO:0000259" key="1">
    <source>
        <dbReference type="Pfam" id="PF07885"/>
    </source>
</evidence>
<accession>A0A8S2TZQ5</accession>
<name>A0A8S2TZQ5_9BILA</name>
<dbReference type="SUPFAM" id="SSF81324">
    <property type="entry name" value="Voltage-gated potassium channels"/>
    <property type="match status" value="1"/>
</dbReference>
<sequence length="93" mass="10617">IAEINKLKQQFVNYIQQNTTLSINWLSEGKDNATVALEKICSMLYGYRDFVIQAASQQLFFRDDCLITVDWTYPNALLFAITILTTIGYGNIT</sequence>
<organism evidence="2 3">
    <name type="scientific">Rotaria magnacalcarata</name>
    <dbReference type="NCBI Taxonomy" id="392030"/>
    <lineage>
        <taxon>Eukaryota</taxon>
        <taxon>Metazoa</taxon>
        <taxon>Spiralia</taxon>
        <taxon>Gnathifera</taxon>
        <taxon>Rotifera</taxon>
        <taxon>Eurotatoria</taxon>
        <taxon>Bdelloidea</taxon>
        <taxon>Philodinida</taxon>
        <taxon>Philodinidae</taxon>
        <taxon>Rotaria</taxon>
    </lineage>
</organism>
<feature type="non-terminal residue" evidence="2">
    <location>
        <position position="1"/>
    </location>
</feature>
<comment type="caution">
    <text evidence="2">The sequence shown here is derived from an EMBL/GenBank/DDBJ whole genome shotgun (WGS) entry which is preliminary data.</text>
</comment>
<dbReference type="Proteomes" id="UP000676336">
    <property type="component" value="Unassembled WGS sequence"/>
</dbReference>
<reference evidence="2" key="1">
    <citation type="submission" date="2021-02" db="EMBL/GenBank/DDBJ databases">
        <authorList>
            <person name="Nowell W R."/>
        </authorList>
    </citation>
    <scope>NUCLEOTIDE SEQUENCE</scope>
</reference>
<feature type="domain" description="Potassium channel" evidence="1">
    <location>
        <begin position="69"/>
        <end position="93"/>
    </location>
</feature>
<evidence type="ECO:0000313" key="2">
    <source>
        <dbReference type="EMBL" id="CAF4309456.1"/>
    </source>
</evidence>
<proteinExistence type="predicted"/>
<dbReference type="Gene3D" id="1.10.287.70">
    <property type="match status" value="1"/>
</dbReference>
<dbReference type="Pfam" id="PF07885">
    <property type="entry name" value="Ion_trans_2"/>
    <property type="match status" value="1"/>
</dbReference>
<dbReference type="EMBL" id="CAJOBI010037914">
    <property type="protein sequence ID" value="CAF4309456.1"/>
    <property type="molecule type" value="Genomic_DNA"/>
</dbReference>
<dbReference type="InterPro" id="IPR013099">
    <property type="entry name" value="K_chnl_dom"/>
</dbReference>
<gene>
    <name evidence="2" type="ORF">SMN809_LOCUS26475</name>
</gene>